<evidence type="ECO:0000256" key="6">
    <source>
        <dbReference type="SAM" id="Phobius"/>
    </source>
</evidence>
<feature type="transmembrane region" description="Helical" evidence="6">
    <location>
        <begin position="147"/>
        <end position="168"/>
    </location>
</feature>
<feature type="transmembrane region" description="Helical" evidence="6">
    <location>
        <begin position="396"/>
        <end position="416"/>
    </location>
</feature>
<dbReference type="AlphaFoldDB" id="A0A248TNU5"/>
<dbReference type="KEGG" id="bko:CKF48_22725"/>
<feature type="transmembrane region" description="Helical" evidence="6">
    <location>
        <begin position="267"/>
        <end position="292"/>
    </location>
</feature>
<protein>
    <recommendedName>
        <fullName evidence="7">Major facilitator superfamily (MFS) profile domain-containing protein</fullName>
    </recommendedName>
</protein>
<dbReference type="GO" id="GO:0005886">
    <property type="term" value="C:plasma membrane"/>
    <property type="evidence" value="ECO:0007669"/>
    <property type="project" value="UniProtKB-SubCell"/>
</dbReference>
<evidence type="ECO:0000313" key="9">
    <source>
        <dbReference type="Proteomes" id="UP000215137"/>
    </source>
</evidence>
<dbReference type="PRINTS" id="PR01036">
    <property type="entry name" value="TCRTETB"/>
</dbReference>
<dbReference type="SUPFAM" id="SSF103473">
    <property type="entry name" value="MFS general substrate transporter"/>
    <property type="match status" value="1"/>
</dbReference>
<dbReference type="Gene3D" id="1.20.1720.10">
    <property type="entry name" value="Multidrug resistance protein D"/>
    <property type="match status" value="1"/>
</dbReference>
<feature type="transmembrane region" description="Helical" evidence="6">
    <location>
        <begin position="298"/>
        <end position="318"/>
    </location>
</feature>
<feature type="transmembrane region" description="Helical" evidence="6">
    <location>
        <begin position="204"/>
        <end position="222"/>
    </location>
</feature>
<feature type="transmembrane region" description="Helical" evidence="6">
    <location>
        <begin position="228"/>
        <end position="246"/>
    </location>
</feature>
<feature type="domain" description="Major facilitator superfamily (MFS) profile" evidence="7">
    <location>
        <begin position="22"/>
        <end position="451"/>
    </location>
</feature>
<dbReference type="PROSITE" id="PS50850">
    <property type="entry name" value="MFS"/>
    <property type="match status" value="1"/>
</dbReference>
<dbReference type="RefSeq" id="WP_095373440.1">
    <property type="nucleotide sequence ID" value="NZ_CP022983.1"/>
</dbReference>
<dbReference type="PANTHER" id="PTHR42718">
    <property type="entry name" value="MAJOR FACILITATOR SUPERFAMILY MULTIDRUG TRANSPORTER MFSC"/>
    <property type="match status" value="1"/>
</dbReference>
<organism evidence="8 9">
    <name type="scientific">Cytobacillus kochii</name>
    <dbReference type="NCBI Taxonomy" id="859143"/>
    <lineage>
        <taxon>Bacteria</taxon>
        <taxon>Bacillati</taxon>
        <taxon>Bacillota</taxon>
        <taxon>Bacilli</taxon>
        <taxon>Bacillales</taxon>
        <taxon>Bacillaceae</taxon>
        <taxon>Cytobacillus</taxon>
    </lineage>
</organism>
<dbReference type="InterPro" id="IPR011701">
    <property type="entry name" value="MFS"/>
</dbReference>
<feature type="transmembrane region" description="Helical" evidence="6">
    <location>
        <begin position="88"/>
        <end position="111"/>
    </location>
</feature>
<feature type="transmembrane region" description="Helical" evidence="6">
    <location>
        <begin position="428"/>
        <end position="446"/>
    </location>
</feature>
<evidence type="ECO:0000313" key="8">
    <source>
        <dbReference type="EMBL" id="ASV69876.1"/>
    </source>
</evidence>
<feature type="transmembrane region" description="Helical" evidence="6">
    <location>
        <begin position="56"/>
        <end position="76"/>
    </location>
</feature>
<dbReference type="GO" id="GO:0022857">
    <property type="term" value="F:transmembrane transporter activity"/>
    <property type="evidence" value="ECO:0007669"/>
    <property type="project" value="InterPro"/>
</dbReference>
<dbReference type="CDD" id="cd17321">
    <property type="entry name" value="MFS_MMR_MDR_like"/>
    <property type="match status" value="1"/>
</dbReference>
<keyword evidence="2" id="KW-0813">Transport</keyword>
<dbReference type="InterPro" id="IPR036259">
    <property type="entry name" value="MFS_trans_sf"/>
</dbReference>
<accession>A0A248TNU5</accession>
<reference evidence="8 9" key="1">
    <citation type="submission" date="2017-08" db="EMBL/GenBank/DDBJ databases">
        <title>Complete Genome Sequence of Bacillus kochii Oregon-R-modENCODE STRAIN BDGP4, isolated from Drosophila melanogaster gut.</title>
        <authorList>
            <person name="Wan K.H."/>
            <person name="Yu C."/>
            <person name="Park S."/>
            <person name="Hammonds A.S."/>
            <person name="Booth B.W."/>
            <person name="Celniker S.E."/>
        </authorList>
    </citation>
    <scope>NUCLEOTIDE SEQUENCE [LARGE SCALE GENOMIC DNA]</scope>
    <source>
        <strain evidence="8 9">BDGP4</strain>
    </source>
</reference>
<dbReference type="Pfam" id="PF07690">
    <property type="entry name" value="MFS_1"/>
    <property type="match status" value="1"/>
</dbReference>
<feature type="transmembrane region" description="Helical" evidence="6">
    <location>
        <begin position="174"/>
        <end position="192"/>
    </location>
</feature>
<evidence type="ECO:0000256" key="1">
    <source>
        <dbReference type="ARBA" id="ARBA00004651"/>
    </source>
</evidence>
<dbReference type="Gene3D" id="1.20.1250.20">
    <property type="entry name" value="MFS general substrate transporter like domains"/>
    <property type="match status" value="1"/>
</dbReference>
<feature type="transmembrane region" description="Helical" evidence="6">
    <location>
        <begin position="117"/>
        <end position="135"/>
    </location>
</feature>
<keyword evidence="4 6" id="KW-1133">Transmembrane helix</keyword>
<dbReference type="PANTHER" id="PTHR42718:SF9">
    <property type="entry name" value="MAJOR FACILITATOR SUPERFAMILY MULTIDRUG TRANSPORTER MFSC"/>
    <property type="match status" value="1"/>
</dbReference>
<dbReference type="Proteomes" id="UP000215137">
    <property type="component" value="Chromosome"/>
</dbReference>
<keyword evidence="9" id="KW-1185">Reference proteome</keyword>
<dbReference type="EMBL" id="CP022983">
    <property type="protein sequence ID" value="ASV69876.1"/>
    <property type="molecule type" value="Genomic_DNA"/>
</dbReference>
<gene>
    <name evidence="8" type="ORF">CKF48_22725</name>
</gene>
<evidence type="ECO:0000256" key="5">
    <source>
        <dbReference type="ARBA" id="ARBA00023136"/>
    </source>
</evidence>
<evidence type="ECO:0000256" key="3">
    <source>
        <dbReference type="ARBA" id="ARBA00022692"/>
    </source>
</evidence>
<keyword evidence="3 6" id="KW-0812">Transmembrane</keyword>
<evidence type="ECO:0000256" key="4">
    <source>
        <dbReference type="ARBA" id="ARBA00022989"/>
    </source>
</evidence>
<dbReference type="InterPro" id="IPR020846">
    <property type="entry name" value="MFS_dom"/>
</dbReference>
<name>A0A248TNU5_9BACI</name>
<feature type="transmembrane region" description="Helical" evidence="6">
    <location>
        <begin position="22"/>
        <end position="44"/>
    </location>
</feature>
<evidence type="ECO:0000259" key="7">
    <source>
        <dbReference type="PROSITE" id="PS50850"/>
    </source>
</evidence>
<dbReference type="OrthoDB" id="2403626at2"/>
<comment type="subcellular location">
    <subcellularLocation>
        <location evidence="1">Cell membrane</location>
        <topology evidence="1">Multi-pass membrane protein</topology>
    </subcellularLocation>
</comment>
<sequence length="453" mass="49894">MAVASFTRTSAHKQENPQYKKLILALCFCSWFVVMNTTMFNIALPNIITNLHITPIIGSWMVSGYSIAFAIFTLTFSRLSDYISIKKLLLIGLSIFISSSLVGFFAENFIILLCSRILQAVGAGAVPGLSMIIASRYVPISERAKSIAMIGSGAALGFGLGPVVGGVATQFFGWNYLFLIPLMVLVFLPILMQLSPENERREGSFDIFGCFLTSCTTIAALLTISQTSYLFGAVFVGLAIITMFYLMKQNHPFIFPQLLLNKHYIRLLVIGLSGFIFHFSNLFMMPLILGNLHHKEPITMGLLIFPGAIIAMLAGPYIGKLIDLYGSKRFISLGQLTLLLASLLFAFLQAYNSYFIMGAYIFASIGFSMLNSSVANETAYLLSAELNSAGMGLLQLLQFIGGGIGVTICGLLMNLQGELPLYIQYERVYFMLASILVLAFSYQIIFRKVDIEN</sequence>
<keyword evidence="5 6" id="KW-0472">Membrane</keyword>
<proteinExistence type="predicted"/>
<evidence type="ECO:0000256" key="2">
    <source>
        <dbReference type="ARBA" id="ARBA00022448"/>
    </source>
</evidence>